<dbReference type="AlphaFoldDB" id="B5YJI0"/>
<keyword evidence="1" id="KW-0812">Transmembrane</keyword>
<dbReference type="PROSITE" id="PS50853">
    <property type="entry name" value="FN3"/>
    <property type="match status" value="1"/>
</dbReference>
<keyword evidence="1" id="KW-0472">Membrane</keyword>
<dbReference type="RefSeq" id="WP_012546291.1">
    <property type="nucleotide sequence ID" value="NC_011296.1"/>
</dbReference>
<evidence type="ECO:0000313" key="3">
    <source>
        <dbReference type="EMBL" id="ACI21579.1"/>
    </source>
</evidence>
<keyword evidence="4" id="KW-1185">Reference proteome</keyword>
<dbReference type="InterPro" id="IPR036116">
    <property type="entry name" value="FN3_sf"/>
</dbReference>
<accession>B5YJI0</accession>
<reference evidence="4" key="1">
    <citation type="submission" date="2008-08" db="EMBL/GenBank/DDBJ databases">
        <title>The complete genome sequence of Thermodesulfovibrio yellowstonii strain ATCC 51303 / DSM 11347 / YP87.</title>
        <authorList>
            <person name="Dodson R.J."/>
            <person name="Durkin A.S."/>
            <person name="Wu M."/>
            <person name="Eisen J."/>
            <person name="Sutton G."/>
        </authorList>
    </citation>
    <scope>NUCLEOTIDE SEQUENCE [LARGE SCALE GENOMIC DNA]</scope>
    <source>
        <strain evidence="4">ATCC 51303 / DSM 11347 / YP87</strain>
    </source>
</reference>
<dbReference type="OrthoDB" id="9813484at2"/>
<dbReference type="KEGG" id="tye:THEYE_A0552"/>
<protein>
    <submittedName>
        <fullName evidence="3">Fibronectin type III domain protein</fullName>
    </submittedName>
</protein>
<proteinExistence type="predicted"/>
<sequence length="373" mass="43489">MKKGKFYWCSLMRYLWTVLNSFRYSCKTQPFGFQTVATVLRYTSLRTVTQRYLKSLTPVFTCLTIFILLFLLTACGRKLDPNLDDYLQPEPVASLTLSATYDKILISWSYPEKEKTKIESFLIERESKGEKKTLGYYNKETTSLEDKDFTFGETYRYRIFAIRPKGIYSKPTEATITPQKLPEVENITYKINPEGVMLSWDAQNSLTYNVYRINQKGERVKIGSTDKKFFLDELLYGSISSYKENSQSEIPYVITTSKSYESAYLESKGIETKVSIESFIPTKPKEVFWSVNEQGVYISWKETKERWIKGYRIYRKTADEKSYELVGETMIPLFFDAKYNITNIKSPVYYKITSEAPLKESEAVEIKVEVHDG</sequence>
<evidence type="ECO:0000256" key="1">
    <source>
        <dbReference type="SAM" id="Phobius"/>
    </source>
</evidence>
<organism evidence="3 4">
    <name type="scientific">Thermodesulfovibrio yellowstonii (strain ATCC 51303 / DSM 11347 / YP87)</name>
    <dbReference type="NCBI Taxonomy" id="289376"/>
    <lineage>
        <taxon>Bacteria</taxon>
        <taxon>Pseudomonadati</taxon>
        <taxon>Nitrospirota</taxon>
        <taxon>Thermodesulfovibrionia</taxon>
        <taxon>Thermodesulfovibrionales</taxon>
        <taxon>Thermodesulfovibrionaceae</taxon>
        <taxon>Thermodesulfovibrio</taxon>
    </lineage>
</organism>
<dbReference type="HOGENOM" id="CLU_741733_0_0_0"/>
<dbReference type="Gene3D" id="2.60.40.10">
    <property type="entry name" value="Immunoglobulins"/>
    <property type="match status" value="2"/>
</dbReference>
<dbReference type="SUPFAM" id="SSF49265">
    <property type="entry name" value="Fibronectin type III"/>
    <property type="match status" value="1"/>
</dbReference>
<name>B5YJI0_THEYD</name>
<dbReference type="EMBL" id="CP001147">
    <property type="protein sequence ID" value="ACI21579.1"/>
    <property type="molecule type" value="Genomic_DNA"/>
</dbReference>
<dbReference type="InParanoid" id="B5YJI0"/>
<dbReference type="PATRIC" id="fig|289376.4.peg.546"/>
<dbReference type="STRING" id="289376.THEYE_A0552"/>
<dbReference type="InterPro" id="IPR013783">
    <property type="entry name" value="Ig-like_fold"/>
</dbReference>
<dbReference type="CDD" id="cd00063">
    <property type="entry name" value="FN3"/>
    <property type="match status" value="1"/>
</dbReference>
<dbReference type="Proteomes" id="UP000000718">
    <property type="component" value="Chromosome"/>
</dbReference>
<evidence type="ECO:0000313" key="4">
    <source>
        <dbReference type="Proteomes" id="UP000000718"/>
    </source>
</evidence>
<keyword evidence="1" id="KW-1133">Transmembrane helix</keyword>
<reference evidence="3 4" key="2">
    <citation type="journal article" date="2015" name="Genome Announc.">
        <title>Genome Sequence of the Sulfate-Reducing Thermophilic Bacterium Thermodesulfovibrio yellowstonii Strain DSM 11347T (Phylum Nitrospirae).</title>
        <authorList>
            <person name="Bhatnagar S."/>
            <person name="Badger J.H."/>
            <person name="Madupu R."/>
            <person name="Khouri H.M."/>
            <person name="O'Connor E.M."/>
            <person name="Robb F.T."/>
            <person name="Ward N.L."/>
            <person name="Eisen J.A."/>
        </authorList>
    </citation>
    <scope>NUCLEOTIDE SEQUENCE [LARGE SCALE GENOMIC DNA]</scope>
    <source>
        <strain evidence="4">ATCC 51303 / DSM 11347 / YP87</strain>
    </source>
</reference>
<dbReference type="EnsemblBacteria" id="ACI21579">
    <property type="protein sequence ID" value="ACI21579"/>
    <property type="gene ID" value="THEYE_A0552"/>
</dbReference>
<evidence type="ECO:0000259" key="2">
    <source>
        <dbReference type="PROSITE" id="PS50853"/>
    </source>
</evidence>
<feature type="transmembrane region" description="Helical" evidence="1">
    <location>
        <begin position="56"/>
        <end position="74"/>
    </location>
</feature>
<dbReference type="InterPro" id="IPR003961">
    <property type="entry name" value="FN3_dom"/>
</dbReference>
<gene>
    <name evidence="3" type="ordered locus">THEYE_A0552</name>
</gene>
<feature type="domain" description="Fibronectin type-III" evidence="2">
    <location>
        <begin position="88"/>
        <end position="184"/>
    </location>
</feature>